<sequence length="66" mass="7843">MRKMIDEEFPKPGEEESDEEETDEEESEKEDKEEDGDEEIGNNDEIKLGLREGQLEIVNRRFNRDL</sequence>
<dbReference type="KEGG" id="dpx:DAPPUDRAFT_241823"/>
<accession>E9GF63</accession>
<keyword evidence="3" id="KW-1185">Reference proteome</keyword>
<dbReference type="AlphaFoldDB" id="E9GF63"/>
<evidence type="ECO:0000313" key="2">
    <source>
        <dbReference type="EMBL" id="EFX81949.1"/>
    </source>
</evidence>
<organism evidence="2 3">
    <name type="scientific">Daphnia pulex</name>
    <name type="common">Water flea</name>
    <dbReference type="NCBI Taxonomy" id="6669"/>
    <lineage>
        <taxon>Eukaryota</taxon>
        <taxon>Metazoa</taxon>
        <taxon>Ecdysozoa</taxon>
        <taxon>Arthropoda</taxon>
        <taxon>Crustacea</taxon>
        <taxon>Branchiopoda</taxon>
        <taxon>Diplostraca</taxon>
        <taxon>Cladocera</taxon>
        <taxon>Anomopoda</taxon>
        <taxon>Daphniidae</taxon>
        <taxon>Daphnia</taxon>
    </lineage>
</organism>
<feature type="compositionally biased region" description="Acidic residues" evidence="1">
    <location>
        <begin position="15"/>
        <end position="42"/>
    </location>
</feature>
<protein>
    <submittedName>
        <fullName evidence="2">Uncharacterized protein</fullName>
    </submittedName>
</protein>
<evidence type="ECO:0000256" key="1">
    <source>
        <dbReference type="SAM" id="MobiDB-lite"/>
    </source>
</evidence>
<name>E9GF63_DAPPU</name>
<feature type="compositionally biased region" description="Basic and acidic residues" evidence="1">
    <location>
        <begin position="1"/>
        <end position="14"/>
    </location>
</feature>
<dbReference type="HOGENOM" id="CLU_2833754_0_0_1"/>
<gene>
    <name evidence="2" type="ORF">DAPPUDRAFT_241823</name>
</gene>
<evidence type="ECO:0000313" key="3">
    <source>
        <dbReference type="Proteomes" id="UP000000305"/>
    </source>
</evidence>
<proteinExistence type="predicted"/>
<feature type="region of interest" description="Disordered" evidence="1">
    <location>
        <begin position="1"/>
        <end position="50"/>
    </location>
</feature>
<dbReference type="EMBL" id="GL732541">
    <property type="protein sequence ID" value="EFX81949.1"/>
    <property type="molecule type" value="Genomic_DNA"/>
</dbReference>
<dbReference type="Proteomes" id="UP000000305">
    <property type="component" value="Unassembled WGS sequence"/>
</dbReference>
<dbReference type="InParanoid" id="E9GF63"/>
<reference evidence="2 3" key="1">
    <citation type="journal article" date="2011" name="Science">
        <title>The ecoresponsive genome of Daphnia pulex.</title>
        <authorList>
            <person name="Colbourne J.K."/>
            <person name="Pfrender M.E."/>
            <person name="Gilbert D."/>
            <person name="Thomas W.K."/>
            <person name="Tucker A."/>
            <person name="Oakley T.H."/>
            <person name="Tokishita S."/>
            <person name="Aerts A."/>
            <person name="Arnold G.J."/>
            <person name="Basu M.K."/>
            <person name="Bauer D.J."/>
            <person name="Caceres C.E."/>
            <person name="Carmel L."/>
            <person name="Casola C."/>
            <person name="Choi J.H."/>
            <person name="Detter J.C."/>
            <person name="Dong Q."/>
            <person name="Dusheyko S."/>
            <person name="Eads B.D."/>
            <person name="Frohlich T."/>
            <person name="Geiler-Samerotte K.A."/>
            <person name="Gerlach D."/>
            <person name="Hatcher P."/>
            <person name="Jogdeo S."/>
            <person name="Krijgsveld J."/>
            <person name="Kriventseva E.V."/>
            <person name="Kultz D."/>
            <person name="Laforsch C."/>
            <person name="Lindquist E."/>
            <person name="Lopez J."/>
            <person name="Manak J.R."/>
            <person name="Muller J."/>
            <person name="Pangilinan J."/>
            <person name="Patwardhan R.P."/>
            <person name="Pitluck S."/>
            <person name="Pritham E.J."/>
            <person name="Rechtsteiner A."/>
            <person name="Rho M."/>
            <person name="Rogozin I.B."/>
            <person name="Sakarya O."/>
            <person name="Salamov A."/>
            <person name="Schaack S."/>
            <person name="Shapiro H."/>
            <person name="Shiga Y."/>
            <person name="Skalitzky C."/>
            <person name="Smith Z."/>
            <person name="Souvorov A."/>
            <person name="Sung W."/>
            <person name="Tang Z."/>
            <person name="Tsuchiya D."/>
            <person name="Tu H."/>
            <person name="Vos H."/>
            <person name="Wang M."/>
            <person name="Wolf Y.I."/>
            <person name="Yamagata H."/>
            <person name="Yamada T."/>
            <person name="Ye Y."/>
            <person name="Shaw J.R."/>
            <person name="Andrews J."/>
            <person name="Crease T.J."/>
            <person name="Tang H."/>
            <person name="Lucas S.M."/>
            <person name="Robertson H.M."/>
            <person name="Bork P."/>
            <person name="Koonin E.V."/>
            <person name="Zdobnov E.M."/>
            <person name="Grigoriev I.V."/>
            <person name="Lynch M."/>
            <person name="Boore J.L."/>
        </authorList>
    </citation>
    <scope>NUCLEOTIDE SEQUENCE [LARGE SCALE GENOMIC DNA]</scope>
</reference>